<name>A0AAV4NSJ0_CAEEX</name>
<dbReference type="AlphaFoldDB" id="A0AAV4NSJ0"/>
<protein>
    <recommendedName>
        <fullName evidence="4">Secreted protein</fullName>
    </recommendedName>
</protein>
<evidence type="ECO:0000256" key="1">
    <source>
        <dbReference type="SAM" id="SignalP"/>
    </source>
</evidence>
<keyword evidence="1" id="KW-0732">Signal</keyword>
<accession>A0AAV4NSJ0</accession>
<dbReference type="Proteomes" id="UP001054945">
    <property type="component" value="Unassembled WGS sequence"/>
</dbReference>
<feature type="chain" id="PRO_5043629718" description="Secreted protein" evidence="1">
    <location>
        <begin position="18"/>
        <end position="92"/>
    </location>
</feature>
<comment type="caution">
    <text evidence="2">The sequence shown here is derived from an EMBL/GenBank/DDBJ whole genome shotgun (WGS) entry which is preliminary data.</text>
</comment>
<keyword evidence="3" id="KW-1185">Reference proteome</keyword>
<gene>
    <name evidence="2" type="ORF">CEXT_606651</name>
</gene>
<evidence type="ECO:0008006" key="4">
    <source>
        <dbReference type="Google" id="ProtNLM"/>
    </source>
</evidence>
<organism evidence="2 3">
    <name type="scientific">Caerostris extrusa</name>
    <name type="common">Bark spider</name>
    <name type="synonym">Caerostris bankana</name>
    <dbReference type="NCBI Taxonomy" id="172846"/>
    <lineage>
        <taxon>Eukaryota</taxon>
        <taxon>Metazoa</taxon>
        <taxon>Ecdysozoa</taxon>
        <taxon>Arthropoda</taxon>
        <taxon>Chelicerata</taxon>
        <taxon>Arachnida</taxon>
        <taxon>Araneae</taxon>
        <taxon>Araneomorphae</taxon>
        <taxon>Entelegynae</taxon>
        <taxon>Araneoidea</taxon>
        <taxon>Araneidae</taxon>
        <taxon>Caerostris</taxon>
    </lineage>
</organism>
<sequence>MKHLKTHHMYALTLVVGWYLCKLPHHHDNQRAAFAKSIEDVCRADSGSSVLFLPLRLSYLLNCSSEGSEDVVLPSTCLAFNGFLSERLSRPR</sequence>
<evidence type="ECO:0000313" key="3">
    <source>
        <dbReference type="Proteomes" id="UP001054945"/>
    </source>
</evidence>
<feature type="signal peptide" evidence="1">
    <location>
        <begin position="1"/>
        <end position="17"/>
    </location>
</feature>
<evidence type="ECO:0000313" key="2">
    <source>
        <dbReference type="EMBL" id="GIX86564.1"/>
    </source>
</evidence>
<dbReference type="EMBL" id="BPLR01003599">
    <property type="protein sequence ID" value="GIX86564.1"/>
    <property type="molecule type" value="Genomic_DNA"/>
</dbReference>
<reference evidence="2 3" key="1">
    <citation type="submission" date="2021-06" db="EMBL/GenBank/DDBJ databases">
        <title>Caerostris extrusa draft genome.</title>
        <authorList>
            <person name="Kono N."/>
            <person name="Arakawa K."/>
        </authorList>
    </citation>
    <scope>NUCLEOTIDE SEQUENCE [LARGE SCALE GENOMIC DNA]</scope>
</reference>
<proteinExistence type="predicted"/>